<accession>A0A915A742</accession>
<dbReference type="Proteomes" id="UP000887569">
    <property type="component" value="Unplaced"/>
</dbReference>
<sequence length="138" mass="15727">SIRFMMYHPVGARQKDVSTRLIKPTLPNINITDVLSLANNWNPSWETDAGIAIYDEGIAQYLLVDAQSHVKFFAALILGKPSLRCRLVEEEPKDVLDDDANNCFVIVRNDTGELTPADMKRIEYLKDVLSRRGYRFVN</sequence>
<proteinExistence type="predicted"/>
<evidence type="ECO:0000313" key="1">
    <source>
        <dbReference type="Proteomes" id="UP000887569"/>
    </source>
</evidence>
<dbReference type="WBParaSite" id="PgR001X_g202_t01">
    <property type="protein sequence ID" value="PgR001X_g202_t01"/>
    <property type="gene ID" value="PgR001X_g202"/>
</dbReference>
<protein>
    <submittedName>
        <fullName evidence="2">Uncharacterized protein</fullName>
    </submittedName>
</protein>
<keyword evidence="1" id="KW-1185">Reference proteome</keyword>
<dbReference type="AlphaFoldDB" id="A0A915A742"/>
<reference evidence="2" key="1">
    <citation type="submission" date="2022-11" db="UniProtKB">
        <authorList>
            <consortium name="WormBaseParasite"/>
        </authorList>
    </citation>
    <scope>IDENTIFICATION</scope>
</reference>
<organism evidence="1 2">
    <name type="scientific">Parascaris univalens</name>
    <name type="common">Nematode worm</name>
    <dbReference type="NCBI Taxonomy" id="6257"/>
    <lineage>
        <taxon>Eukaryota</taxon>
        <taxon>Metazoa</taxon>
        <taxon>Ecdysozoa</taxon>
        <taxon>Nematoda</taxon>
        <taxon>Chromadorea</taxon>
        <taxon>Rhabditida</taxon>
        <taxon>Spirurina</taxon>
        <taxon>Ascaridomorpha</taxon>
        <taxon>Ascaridoidea</taxon>
        <taxon>Ascarididae</taxon>
        <taxon>Parascaris</taxon>
    </lineage>
</organism>
<name>A0A915A742_PARUN</name>
<evidence type="ECO:0000313" key="2">
    <source>
        <dbReference type="WBParaSite" id="PgR001X_g202_t01"/>
    </source>
</evidence>